<sequence length="232" mass="25998">MLRPSLESPLVKPVAYLSMSYDISIKKLHFITIIVRMSRKNIPENPASTVVKELAEARIRVFSPETFRNHAKKFGFEGASTANALSRLTKQGWLIRLRKGLYALGPSMTGQTPIHEFEIAMGVAQEGAIAYWTALHFHELTDQIPKIIYTMTTQAGKVPHRHKGNYGTCEIEGVRYRFVLVNPENFFGLEKIWVGETRIAITDLEKTLIDALGKPHLCGGIGQLLLPKGRSL</sequence>
<name>A0ABS0B1L8_9BACT</name>
<dbReference type="EMBL" id="JAAEJV010000128">
    <property type="protein sequence ID" value="MBF5060293.1"/>
    <property type="molecule type" value="Genomic_DNA"/>
</dbReference>
<reference evidence="2 3" key="1">
    <citation type="submission" date="2020-01" db="EMBL/GenBank/DDBJ databases">
        <title>Draft genome sequence of Cand. Neptunochlamydia vexilliferae K9.</title>
        <authorList>
            <person name="Schulz F."/>
            <person name="Koestlbacher S."/>
            <person name="Wascher F."/>
            <person name="Pizzetti I."/>
            <person name="Horn M."/>
        </authorList>
    </citation>
    <scope>NUCLEOTIDE SEQUENCE [LARGE SCALE GENOMIC DNA]</scope>
    <source>
        <strain evidence="2 3">K9</strain>
    </source>
</reference>
<feature type="domain" description="AbiEi antitoxin N-terminal" evidence="1">
    <location>
        <begin position="51"/>
        <end position="104"/>
    </location>
</feature>
<organism evidence="2 3">
    <name type="scientific">Candidatus Neptunichlamydia vexilliferae</name>
    <dbReference type="NCBI Taxonomy" id="1651774"/>
    <lineage>
        <taxon>Bacteria</taxon>
        <taxon>Pseudomonadati</taxon>
        <taxon>Chlamydiota</taxon>
        <taxon>Chlamydiia</taxon>
        <taxon>Parachlamydiales</taxon>
        <taxon>Simkaniaceae</taxon>
        <taxon>Candidatus Neptunichlamydia</taxon>
    </lineage>
</organism>
<evidence type="ECO:0000313" key="2">
    <source>
        <dbReference type="EMBL" id="MBF5060293.1"/>
    </source>
</evidence>
<evidence type="ECO:0000259" key="1">
    <source>
        <dbReference type="Pfam" id="PF13338"/>
    </source>
</evidence>
<dbReference type="InterPro" id="IPR025159">
    <property type="entry name" value="AbiEi_N"/>
</dbReference>
<protein>
    <recommendedName>
        <fullName evidence="1">AbiEi antitoxin N-terminal domain-containing protein</fullName>
    </recommendedName>
</protein>
<dbReference type="Proteomes" id="UP001194714">
    <property type="component" value="Unassembled WGS sequence"/>
</dbReference>
<dbReference type="InterPro" id="IPR036388">
    <property type="entry name" value="WH-like_DNA-bd_sf"/>
</dbReference>
<dbReference type="Gene3D" id="1.10.10.10">
    <property type="entry name" value="Winged helix-like DNA-binding domain superfamily/Winged helix DNA-binding domain"/>
    <property type="match status" value="1"/>
</dbReference>
<accession>A0ABS0B1L8</accession>
<keyword evidence="3" id="KW-1185">Reference proteome</keyword>
<evidence type="ECO:0000313" key="3">
    <source>
        <dbReference type="Proteomes" id="UP001194714"/>
    </source>
</evidence>
<proteinExistence type="predicted"/>
<comment type="caution">
    <text evidence="2">The sequence shown here is derived from an EMBL/GenBank/DDBJ whole genome shotgun (WGS) entry which is preliminary data.</text>
</comment>
<dbReference type="Pfam" id="PF13338">
    <property type="entry name" value="AbiEi_4"/>
    <property type="match status" value="1"/>
</dbReference>
<gene>
    <name evidence="2" type="ORF">NEPTK9_001827</name>
</gene>